<evidence type="ECO:0000256" key="9">
    <source>
        <dbReference type="RuleBase" id="RU000488"/>
    </source>
</evidence>
<keyword evidence="6" id="KW-1133">Transmembrane helix</keyword>
<dbReference type="SUPFAM" id="SSF103506">
    <property type="entry name" value="Mitochondrial carrier"/>
    <property type="match status" value="1"/>
</dbReference>
<keyword evidence="3 9" id="KW-0813">Transport</keyword>
<dbReference type="PROSITE" id="PS50920">
    <property type="entry name" value="SOLCAR"/>
    <property type="match status" value="3"/>
</dbReference>
<feature type="repeat" description="Solcar" evidence="8">
    <location>
        <begin position="131"/>
        <end position="210"/>
    </location>
</feature>
<evidence type="ECO:0000313" key="12">
    <source>
        <dbReference type="Proteomes" id="UP000218209"/>
    </source>
</evidence>
<feature type="region of interest" description="Disordered" evidence="10">
    <location>
        <begin position="1"/>
        <end position="25"/>
    </location>
</feature>
<evidence type="ECO:0000256" key="6">
    <source>
        <dbReference type="ARBA" id="ARBA00022989"/>
    </source>
</evidence>
<keyword evidence="4 8" id="KW-0812">Transmembrane</keyword>
<dbReference type="Gene3D" id="1.50.40.10">
    <property type="entry name" value="Mitochondrial carrier domain"/>
    <property type="match status" value="1"/>
</dbReference>
<comment type="subcellular location">
    <subcellularLocation>
        <location evidence="1">Membrane</location>
        <topology evidence="1">Multi-pass membrane protein</topology>
    </subcellularLocation>
</comment>
<evidence type="ECO:0000256" key="2">
    <source>
        <dbReference type="ARBA" id="ARBA00006375"/>
    </source>
</evidence>
<dbReference type="InterPro" id="IPR018108">
    <property type="entry name" value="MCP_transmembrane"/>
</dbReference>
<gene>
    <name evidence="11" type="ORF">BU14_0502s0013</name>
</gene>
<dbReference type="EMBL" id="KV919109">
    <property type="protein sequence ID" value="OSX71779.1"/>
    <property type="molecule type" value="Genomic_DNA"/>
</dbReference>
<proteinExistence type="inferred from homology"/>
<dbReference type="PANTHER" id="PTHR45667">
    <property type="entry name" value="S-ADENOSYLMETHIONINE MITOCHONDRIAL CARRIER PROTEIN"/>
    <property type="match status" value="1"/>
</dbReference>
<evidence type="ECO:0000256" key="8">
    <source>
        <dbReference type="PROSITE-ProRule" id="PRU00282"/>
    </source>
</evidence>
<keyword evidence="5" id="KW-0677">Repeat</keyword>
<evidence type="ECO:0000256" key="7">
    <source>
        <dbReference type="ARBA" id="ARBA00023136"/>
    </source>
</evidence>
<organism evidence="11 12">
    <name type="scientific">Porphyra umbilicalis</name>
    <name type="common">Purple laver</name>
    <name type="synonym">Red alga</name>
    <dbReference type="NCBI Taxonomy" id="2786"/>
    <lineage>
        <taxon>Eukaryota</taxon>
        <taxon>Rhodophyta</taxon>
        <taxon>Bangiophyceae</taxon>
        <taxon>Bangiales</taxon>
        <taxon>Bangiaceae</taxon>
        <taxon>Porphyra</taxon>
    </lineage>
</organism>
<evidence type="ECO:0000256" key="10">
    <source>
        <dbReference type="SAM" id="MobiDB-lite"/>
    </source>
</evidence>
<dbReference type="InterPro" id="IPR002067">
    <property type="entry name" value="MCP"/>
</dbReference>
<feature type="repeat" description="Solcar" evidence="8">
    <location>
        <begin position="46"/>
        <end position="118"/>
    </location>
</feature>
<protein>
    <submittedName>
        <fullName evidence="11">Uncharacterized protein</fullName>
    </submittedName>
</protein>
<dbReference type="Pfam" id="PF00153">
    <property type="entry name" value="Mito_carr"/>
    <property type="match status" value="3"/>
</dbReference>
<keyword evidence="12" id="KW-1185">Reference proteome</keyword>
<dbReference type="InterPro" id="IPR023395">
    <property type="entry name" value="MCP_dom_sf"/>
</dbReference>
<dbReference type="OrthoDB" id="448427at2759"/>
<reference evidence="11 12" key="1">
    <citation type="submission" date="2017-03" db="EMBL/GenBank/DDBJ databases">
        <title>WGS assembly of Porphyra umbilicalis.</title>
        <authorList>
            <person name="Brawley S.H."/>
            <person name="Blouin N.A."/>
            <person name="Ficko-Blean E."/>
            <person name="Wheeler G.L."/>
            <person name="Lohr M."/>
            <person name="Goodson H.V."/>
            <person name="Jenkins J.W."/>
            <person name="Blaby-Haas C.E."/>
            <person name="Helliwell K.E."/>
            <person name="Chan C."/>
            <person name="Marriage T."/>
            <person name="Bhattacharya D."/>
            <person name="Klein A.S."/>
            <person name="Badis Y."/>
            <person name="Brodie J."/>
            <person name="Cao Y."/>
            <person name="Collen J."/>
            <person name="Dittami S.M."/>
            <person name="Gachon C.M."/>
            <person name="Green B.R."/>
            <person name="Karpowicz S."/>
            <person name="Kim J.W."/>
            <person name="Kudahl U."/>
            <person name="Lin S."/>
            <person name="Michel G."/>
            <person name="Mittag M."/>
            <person name="Olson B.J."/>
            <person name="Pangilinan J."/>
            <person name="Peng Y."/>
            <person name="Qiu H."/>
            <person name="Shu S."/>
            <person name="Singer J.T."/>
            <person name="Smith A.G."/>
            <person name="Sprecher B.N."/>
            <person name="Wagner V."/>
            <person name="Wang W."/>
            <person name="Wang Z.-Y."/>
            <person name="Yan J."/>
            <person name="Yarish C."/>
            <person name="Zoeuner-Riek S."/>
            <person name="Zhuang Y."/>
            <person name="Zou Y."/>
            <person name="Lindquist E.A."/>
            <person name="Grimwood J."/>
            <person name="Barry K."/>
            <person name="Rokhsar D.S."/>
            <person name="Schmutz J."/>
            <person name="Stiller J.W."/>
            <person name="Grossman A.R."/>
            <person name="Prochnik S.E."/>
        </authorList>
    </citation>
    <scope>NUCLEOTIDE SEQUENCE [LARGE SCALE GENOMIC DNA]</scope>
    <source>
        <strain evidence="11">4086291</strain>
    </source>
</reference>
<dbReference type="AlphaFoldDB" id="A0A1X6NT21"/>
<comment type="similarity">
    <text evidence="2 9">Belongs to the mitochondrial carrier (TC 2.A.29) family.</text>
</comment>
<evidence type="ECO:0000256" key="3">
    <source>
        <dbReference type="ARBA" id="ARBA00022448"/>
    </source>
</evidence>
<evidence type="ECO:0000313" key="11">
    <source>
        <dbReference type="EMBL" id="OSX71779.1"/>
    </source>
</evidence>
<evidence type="ECO:0000256" key="1">
    <source>
        <dbReference type="ARBA" id="ARBA00004141"/>
    </source>
</evidence>
<keyword evidence="7 8" id="KW-0472">Membrane</keyword>
<dbReference type="Proteomes" id="UP000218209">
    <property type="component" value="Unassembled WGS sequence"/>
</dbReference>
<evidence type="ECO:0000256" key="4">
    <source>
        <dbReference type="ARBA" id="ARBA00022692"/>
    </source>
</evidence>
<feature type="repeat" description="Solcar" evidence="8">
    <location>
        <begin position="223"/>
        <end position="306"/>
    </location>
</feature>
<evidence type="ECO:0000256" key="5">
    <source>
        <dbReference type="ARBA" id="ARBA00022737"/>
    </source>
</evidence>
<dbReference type="GO" id="GO:0055085">
    <property type="term" value="P:transmembrane transport"/>
    <property type="evidence" value="ECO:0007669"/>
    <property type="project" value="InterPro"/>
</dbReference>
<name>A0A1X6NT21_PORUM</name>
<accession>A0A1X6NT21</accession>
<dbReference type="GO" id="GO:0016020">
    <property type="term" value="C:membrane"/>
    <property type="evidence" value="ECO:0007669"/>
    <property type="project" value="UniProtKB-SubCell"/>
</dbReference>
<sequence length="366" mass="38075">MGATMIPASADPSAPRQRHNRGPVGRVGRTITTAAAATAGVAAQTLSFSERMVAGAIARGIAQTSLHPVDVMRTRLQAKGVAKNWAPSVFLKGVLPQIILALPAGAMQFAAFEASKEKLAALLPGEKNQQVRDLLAGAAGATAAASFRVPQEVIKQRIQADIYPNMAVAVQTIAAAEGPAGFYRGALATMSRDVPWNALAFLFHGQAKSAFASAAGRKPTNQENLGLAGVSGAIAAVIMTPVDVVKTRLMTQRAGAVQYKGIIGTLNRIVQEEGAATLMKGVVPRVMFLAPLAGITFSVYEGVSTVIKKRKAREAIMSGQLTDASGLLPAPAPAAGMAFVAPRVARVGSVTGRTNRRVVCRRPVLL</sequence>
<dbReference type="PRINTS" id="PR00926">
    <property type="entry name" value="MITOCARRIER"/>
</dbReference>